<gene>
    <name evidence="3" type="ORF">BSL78_16522</name>
</gene>
<protein>
    <recommendedName>
        <fullName evidence="2">Reverse transcriptase domain-containing protein</fullName>
    </recommendedName>
</protein>
<dbReference type="SUPFAM" id="SSF56672">
    <property type="entry name" value="DNA/RNA polymerases"/>
    <property type="match status" value="1"/>
</dbReference>
<dbReference type="InterPro" id="IPR000477">
    <property type="entry name" value="RT_dom"/>
</dbReference>
<evidence type="ECO:0000259" key="2">
    <source>
        <dbReference type="Pfam" id="PF00078"/>
    </source>
</evidence>
<evidence type="ECO:0000313" key="3">
    <source>
        <dbReference type="EMBL" id="PIK46609.1"/>
    </source>
</evidence>
<dbReference type="PANTHER" id="PTHR33050">
    <property type="entry name" value="REVERSE TRANSCRIPTASE DOMAIN-CONTAINING PROTEIN"/>
    <property type="match status" value="1"/>
</dbReference>
<dbReference type="InterPro" id="IPR043502">
    <property type="entry name" value="DNA/RNA_pol_sf"/>
</dbReference>
<dbReference type="Gene3D" id="3.30.70.270">
    <property type="match status" value="1"/>
</dbReference>
<proteinExistence type="predicted"/>
<dbReference type="AlphaFoldDB" id="A0A2G8KF71"/>
<dbReference type="OrthoDB" id="10068174at2759"/>
<dbReference type="Pfam" id="PF00078">
    <property type="entry name" value="RVT_1"/>
    <property type="match status" value="1"/>
</dbReference>
<dbReference type="Proteomes" id="UP000230750">
    <property type="component" value="Unassembled WGS sequence"/>
</dbReference>
<dbReference type="PANTHER" id="PTHR33050:SF7">
    <property type="entry name" value="RIBONUCLEASE H"/>
    <property type="match status" value="1"/>
</dbReference>
<name>A0A2G8KF71_STIJA</name>
<organism evidence="3 4">
    <name type="scientific">Stichopus japonicus</name>
    <name type="common">Sea cucumber</name>
    <dbReference type="NCBI Taxonomy" id="307972"/>
    <lineage>
        <taxon>Eukaryota</taxon>
        <taxon>Metazoa</taxon>
        <taxon>Echinodermata</taxon>
        <taxon>Eleutherozoa</taxon>
        <taxon>Echinozoa</taxon>
        <taxon>Holothuroidea</taxon>
        <taxon>Aspidochirotacea</taxon>
        <taxon>Aspidochirotida</taxon>
        <taxon>Stichopodidae</taxon>
        <taxon>Apostichopus</taxon>
    </lineage>
</organism>
<dbReference type="InterPro" id="IPR043128">
    <property type="entry name" value="Rev_trsase/Diguanyl_cyclase"/>
</dbReference>
<evidence type="ECO:0000313" key="4">
    <source>
        <dbReference type="Proteomes" id="UP000230750"/>
    </source>
</evidence>
<dbReference type="EMBL" id="MRZV01000632">
    <property type="protein sequence ID" value="PIK46609.1"/>
    <property type="molecule type" value="Genomic_DNA"/>
</dbReference>
<feature type="region of interest" description="Disordered" evidence="1">
    <location>
        <begin position="138"/>
        <end position="169"/>
    </location>
</feature>
<keyword evidence="4" id="KW-1185">Reference proteome</keyword>
<evidence type="ECO:0000256" key="1">
    <source>
        <dbReference type="SAM" id="MobiDB-lite"/>
    </source>
</evidence>
<feature type="domain" description="Reverse transcriptase" evidence="2">
    <location>
        <begin position="57"/>
        <end position="132"/>
    </location>
</feature>
<dbReference type="InterPro" id="IPR052055">
    <property type="entry name" value="Hepadnavirus_pol/RT"/>
</dbReference>
<comment type="caution">
    <text evidence="3">The sequence shown here is derived from an EMBL/GenBank/DDBJ whole genome shotgun (WGS) entry which is preliminary data.</text>
</comment>
<accession>A0A2G8KF71</accession>
<sequence length="169" mass="18968">METLAIVYQTSRRECGRLRRPQRRILHIPVETSPKLPSVFIQRKNTTIRGTTLRPSTSPRVFTRIAGAVVADLRRSGVTLYAYLDDWLVTGRSHQEALFNLVAQQNASNTRLGINREKSHLIPTQTIQFLGANSRFHTGWVDRPQSGSPTPNKQFAAYSTGGPPRPDFG</sequence>
<reference evidence="3 4" key="1">
    <citation type="journal article" date="2017" name="PLoS Biol.">
        <title>The sea cucumber genome provides insights into morphological evolution and visceral regeneration.</title>
        <authorList>
            <person name="Zhang X."/>
            <person name="Sun L."/>
            <person name="Yuan J."/>
            <person name="Sun Y."/>
            <person name="Gao Y."/>
            <person name="Zhang L."/>
            <person name="Li S."/>
            <person name="Dai H."/>
            <person name="Hamel J.F."/>
            <person name="Liu C."/>
            <person name="Yu Y."/>
            <person name="Liu S."/>
            <person name="Lin W."/>
            <person name="Guo K."/>
            <person name="Jin S."/>
            <person name="Xu P."/>
            <person name="Storey K.B."/>
            <person name="Huan P."/>
            <person name="Zhang T."/>
            <person name="Zhou Y."/>
            <person name="Zhang J."/>
            <person name="Lin C."/>
            <person name="Li X."/>
            <person name="Xing L."/>
            <person name="Huo D."/>
            <person name="Sun M."/>
            <person name="Wang L."/>
            <person name="Mercier A."/>
            <person name="Li F."/>
            <person name="Yang H."/>
            <person name="Xiang J."/>
        </authorList>
    </citation>
    <scope>NUCLEOTIDE SEQUENCE [LARGE SCALE GENOMIC DNA]</scope>
    <source>
        <strain evidence="3">Shaxun</strain>
        <tissue evidence="3">Muscle</tissue>
    </source>
</reference>